<dbReference type="PANTHER" id="PTHR43734:SF7">
    <property type="entry name" value="4,4'-DIAPONEUROSPORENE OXYGENASE"/>
    <property type="match status" value="1"/>
</dbReference>
<keyword evidence="6" id="KW-1185">Reference proteome</keyword>
<name>A0A1G7B1S4_9RHOB</name>
<dbReference type="PRINTS" id="PR00419">
    <property type="entry name" value="ADXRDTASE"/>
</dbReference>
<accession>A0A1G7B1S4</accession>
<dbReference type="Proteomes" id="UP000198922">
    <property type="component" value="Unassembled WGS sequence"/>
</dbReference>
<keyword evidence="2" id="KW-0560">Oxidoreductase</keyword>
<dbReference type="SUPFAM" id="SSF51905">
    <property type="entry name" value="FAD/NAD(P)-binding domain"/>
    <property type="match status" value="1"/>
</dbReference>
<dbReference type="AlphaFoldDB" id="A0A1G7B1S4"/>
<evidence type="ECO:0000259" key="4">
    <source>
        <dbReference type="Pfam" id="PF01593"/>
    </source>
</evidence>
<dbReference type="NCBIfam" id="NF045637">
    <property type="entry name" value="carotdesatCrtDProt"/>
    <property type="match status" value="1"/>
</dbReference>
<dbReference type="InterPro" id="IPR036188">
    <property type="entry name" value="FAD/NAD-bd_sf"/>
</dbReference>
<evidence type="ECO:0000256" key="2">
    <source>
        <dbReference type="ARBA" id="ARBA00023002"/>
    </source>
</evidence>
<dbReference type="PANTHER" id="PTHR43734">
    <property type="entry name" value="PHYTOENE DESATURASE"/>
    <property type="match status" value="1"/>
</dbReference>
<proteinExistence type="inferred from homology"/>
<dbReference type="Pfam" id="PF01593">
    <property type="entry name" value="Amino_oxidase"/>
    <property type="match status" value="1"/>
</dbReference>
<feature type="compositionally biased region" description="Low complexity" evidence="3">
    <location>
        <begin position="508"/>
        <end position="524"/>
    </location>
</feature>
<dbReference type="InterPro" id="IPR054841">
    <property type="entry name" value="carotdesatCrtD"/>
</dbReference>
<reference evidence="6" key="1">
    <citation type="submission" date="2016-10" db="EMBL/GenBank/DDBJ databases">
        <authorList>
            <person name="Varghese N."/>
            <person name="Submissions S."/>
        </authorList>
    </citation>
    <scope>NUCLEOTIDE SEQUENCE [LARGE SCALE GENOMIC DNA]</scope>
    <source>
        <strain evidence="6">DSM 21424</strain>
    </source>
</reference>
<evidence type="ECO:0000313" key="5">
    <source>
        <dbReference type="EMBL" id="SDE20870.1"/>
    </source>
</evidence>
<sequence length="524" mass="54747">MQARDDRQDVALIGAGIGGLAAAGWLVAAGRDVTVFERHGHPGGKLRALPSPAGPVDAGPTVLTLRDVFDDLFAALGTRLEKHLALARLPVIARHFWPDGGRLDLTGDTGRDAEAIGRFAGSEAAREFRAFDTAARRLYAAFDAPVMRAPRPDRARIMAAIARTPRLLADLAPGATLDARLKARFDDPRLVQLFGRYATYVGGNPLHAPALLALIWRAEAEGVWAVEGGLWRLAAVLHELLAARGVRFRFETDVAAIETDAHGVAGLRLADGTRIAARSVLFNGDPRALATGALGPNVAHLAAEAARSRSLSAHVWSFAARAAGPELARHNVFFTADGRAEFAALTAGRTPADPSLYLCAQDRGTGPAPAGPERFEIIANAPPAGATRAPGEGQTCPTRSIETLARFGLRLDPAPGPMAPTRPGDFAEMFPASLGALYGQSPDALTAAFRRPTARTAVPGLYLAGGGVHPGPGLPMAALSGRHAAEAMLSDRTSRSRSRPGDTAGGISTRSATTAAAPSRRSAS</sequence>
<evidence type="ECO:0000256" key="3">
    <source>
        <dbReference type="SAM" id="MobiDB-lite"/>
    </source>
</evidence>
<organism evidence="5 6">
    <name type="scientific">Limimaricola pyoseonensis</name>
    <dbReference type="NCBI Taxonomy" id="521013"/>
    <lineage>
        <taxon>Bacteria</taxon>
        <taxon>Pseudomonadati</taxon>
        <taxon>Pseudomonadota</taxon>
        <taxon>Alphaproteobacteria</taxon>
        <taxon>Rhodobacterales</taxon>
        <taxon>Paracoccaceae</taxon>
        <taxon>Limimaricola</taxon>
    </lineage>
</organism>
<comment type="similarity">
    <text evidence="1">Belongs to the carotenoid/retinoid oxidoreductase family.</text>
</comment>
<dbReference type="InterPro" id="IPR002937">
    <property type="entry name" value="Amino_oxidase"/>
</dbReference>
<dbReference type="RefSeq" id="WP_090110123.1">
    <property type="nucleotide sequence ID" value="NZ_FNAT01000001.1"/>
</dbReference>
<dbReference type="GO" id="GO:0016491">
    <property type="term" value="F:oxidoreductase activity"/>
    <property type="evidence" value="ECO:0007669"/>
    <property type="project" value="UniProtKB-KW"/>
</dbReference>
<dbReference type="OrthoDB" id="9774675at2"/>
<feature type="region of interest" description="Disordered" evidence="3">
    <location>
        <begin position="485"/>
        <end position="524"/>
    </location>
</feature>
<protein>
    <submittedName>
        <fullName evidence="5">1-hydroxycarotenoid 3,4-desaturase</fullName>
    </submittedName>
</protein>
<evidence type="ECO:0000256" key="1">
    <source>
        <dbReference type="ARBA" id="ARBA00006046"/>
    </source>
</evidence>
<feature type="domain" description="Amine oxidase" evidence="4">
    <location>
        <begin position="17"/>
        <end position="309"/>
    </location>
</feature>
<dbReference type="Gene3D" id="3.50.50.60">
    <property type="entry name" value="FAD/NAD(P)-binding domain"/>
    <property type="match status" value="2"/>
</dbReference>
<dbReference type="STRING" id="521013.SAMN04488567_1204"/>
<evidence type="ECO:0000313" key="6">
    <source>
        <dbReference type="Proteomes" id="UP000198922"/>
    </source>
</evidence>
<gene>
    <name evidence="5" type="ORF">SAMN04488567_1204</name>
</gene>
<dbReference type="EMBL" id="FNAT01000001">
    <property type="protein sequence ID" value="SDE20870.1"/>
    <property type="molecule type" value="Genomic_DNA"/>
</dbReference>